<dbReference type="Proteomes" id="UP001295444">
    <property type="component" value="Chromosome 07"/>
</dbReference>
<feature type="domain" description="DUF4200" evidence="4">
    <location>
        <begin position="1"/>
        <end position="93"/>
    </location>
</feature>
<evidence type="ECO:0000256" key="3">
    <source>
        <dbReference type="SAM" id="MobiDB-lite"/>
    </source>
</evidence>
<evidence type="ECO:0000313" key="6">
    <source>
        <dbReference type="Proteomes" id="UP001295444"/>
    </source>
</evidence>
<feature type="coiled-coil region" evidence="2">
    <location>
        <begin position="1"/>
        <end position="70"/>
    </location>
</feature>
<reference evidence="5" key="1">
    <citation type="submission" date="2022-03" db="EMBL/GenBank/DDBJ databases">
        <authorList>
            <person name="Alioto T."/>
            <person name="Alioto T."/>
            <person name="Gomez Garrido J."/>
        </authorList>
    </citation>
    <scope>NUCLEOTIDE SEQUENCE</scope>
</reference>
<evidence type="ECO:0000313" key="5">
    <source>
        <dbReference type="EMBL" id="CAH2308288.1"/>
    </source>
</evidence>
<sequence length="128" mass="15374">MKDLARRKEKLRVKEDELRKYRLRFQDSILDKEEKCVKSARKAEKERNVLNQKEKELIVLREEHGKMKQKRAQIQAQMQKYSKFYQFLQKVVDMSAEVPYAPTEHTHSNSFFPLPSHRCQPIHEDSVS</sequence>
<proteinExistence type="predicted"/>
<dbReference type="GO" id="GO:0005856">
    <property type="term" value="C:cytoskeleton"/>
    <property type="evidence" value="ECO:0007669"/>
    <property type="project" value="UniProtKB-ARBA"/>
</dbReference>
<organism evidence="5 6">
    <name type="scientific">Pelobates cultripes</name>
    <name type="common">Western spadefoot toad</name>
    <dbReference type="NCBI Taxonomy" id="61616"/>
    <lineage>
        <taxon>Eukaryota</taxon>
        <taxon>Metazoa</taxon>
        <taxon>Chordata</taxon>
        <taxon>Craniata</taxon>
        <taxon>Vertebrata</taxon>
        <taxon>Euteleostomi</taxon>
        <taxon>Amphibia</taxon>
        <taxon>Batrachia</taxon>
        <taxon>Anura</taxon>
        <taxon>Pelobatoidea</taxon>
        <taxon>Pelobatidae</taxon>
        <taxon>Pelobates</taxon>
    </lineage>
</organism>
<name>A0AAD1SRN0_PELCU</name>
<dbReference type="InterPro" id="IPR051147">
    <property type="entry name" value="CFAP_domain-containing"/>
</dbReference>
<protein>
    <recommendedName>
        <fullName evidence="4">DUF4200 domain-containing protein</fullName>
    </recommendedName>
</protein>
<dbReference type="PANTHER" id="PTHR21683">
    <property type="entry name" value="COILED-COIL DOMAIN-CONTAINING PROTEIN 42 LIKE-2-LIKE-RELATED"/>
    <property type="match status" value="1"/>
</dbReference>
<dbReference type="EMBL" id="OW240918">
    <property type="protein sequence ID" value="CAH2308288.1"/>
    <property type="molecule type" value="Genomic_DNA"/>
</dbReference>
<dbReference type="PANTHER" id="PTHR21683:SF14">
    <property type="entry name" value="COILED-COIL DOMAIN-CONTAINING PROTEIN 42-LIKE 1"/>
    <property type="match status" value="1"/>
</dbReference>
<dbReference type="Pfam" id="PF13863">
    <property type="entry name" value="DUF4200"/>
    <property type="match status" value="1"/>
</dbReference>
<dbReference type="InterPro" id="IPR025252">
    <property type="entry name" value="DUF4200"/>
</dbReference>
<keyword evidence="1 2" id="KW-0175">Coiled coil</keyword>
<dbReference type="AlphaFoldDB" id="A0AAD1SRN0"/>
<gene>
    <name evidence="5" type="ORF">PECUL_23A002420</name>
</gene>
<keyword evidence="6" id="KW-1185">Reference proteome</keyword>
<feature type="region of interest" description="Disordered" evidence="3">
    <location>
        <begin position="105"/>
        <end position="128"/>
    </location>
</feature>
<evidence type="ECO:0000256" key="2">
    <source>
        <dbReference type="SAM" id="Coils"/>
    </source>
</evidence>
<accession>A0AAD1SRN0</accession>
<evidence type="ECO:0000259" key="4">
    <source>
        <dbReference type="Pfam" id="PF13863"/>
    </source>
</evidence>
<evidence type="ECO:0000256" key="1">
    <source>
        <dbReference type="ARBA" id="ARBA00023054"/>
    </source>
</evidence>